<organism evidence="1">
    <name type="scientific">Schistocephalus solidus</name>
    <name type="common">Tapeworm</name>
    <dbReference type="NCBI Taxonomy" id="70667"/>
    <lineage>
        <taxon>Eukaryota</taxon>
        <taxon>Metazoa</taxon>
        <taxon>Spiralia</taxon>
        <taxon>Lophotrochozoa</taxon>
        <taxon>Platyhelminthes</taxon>
        <taxon>Cestoda</taxon>
        <taxon>Eucestoda</taxon>
        <taxon>Diphyllobothriidea</taxon>
        <taxon>Diphyllobothriidae</taxon>
        <taxon>Schistocephalus</taxon>
    </lineage>
</organism>
<reference evidence="1" key="1">
    <citation type="submission" date="2016-01" db="EMBL/GenBank/DDBJ databases">
        <title>Reference transcriptome for the parasite Schistocephalus solidus: insights into the molecular evolution of parasitism.</title>
        <authorList>
            <person name="Hebert F.O."/>
            <person name="Grambauer S."/>
            <person name="Barber I."/>
            <person name="Landry C.R."/>
            <person name="Aubin-Horth N."/>
        </authorList>
    </citation>
    <scope>NUCLEOTIDE SEQUENCE</scope>
</reference>
<protein>
    <submittedName>
        <fullName evidence="1">Uncharacterized protein</fullName>
    </submittedName>
</protein>
<evidence type="ECO:0000313" key="1">
    <source>
        <dbReference type="EMBL" id="JAP58275.1"/>
    </source>
</evidence>
<dbReference type="EMBL" id="GEEE01004950">
    <property type="protein sequence ID" value="JAP58275.1"/>
    <property type="molecule type" value="Transcribed_RNA"/>
</dbReference>
<gene>
    <name evidence="1" type="ORF">TR125069</name>
</gene>
<proteinExistence type="predicted"/>
<dbReference type="AlphaFoldDB" id="A0A0X3Q2B8"/>
<sequence length="106" mass="11488">MNAGKTNVFSSCVPVQEKAPPDIEGYELEIKTAKNTSARVCCRIARVKMTLFPESMLLLGFSQGLESACTCDATFLSPRKFASGLSYTVAVNAGLYVWKMSENPGI</sequence>
<name>A0A0X3Q2B8_SCHSO</name>
<accession>A0A0X3Q2B8</accession>